<dbReference type="GO" id="GO:0015344">
    <property type="term" value="F:siderophore uptake transmembrane transporter activity"/>
    <property type="evidence" value="ECO:0007669"/>
    <property type="project" value="TreeGrafter"/>
</dbReference>
<dbReference type="Pfam" id="PF07715">
    <property type="entry name" value="Plug"/>
    <property type="match status" value="1"/>
</dbReference>
<evidence type="ECO:0000256" key="9">
    <source>
        <dbReference type="ARBA" id="ARBA00023170"/>
    </source>
</evidence>
<dbReference type="PANTHER" id="PTHR30069">
    <property type="entry name" value="TONB-DEPENDENT OUTER MEMBRANE RECEPTOR"/>
    <property type="match status" value="1"/>
</dbReference>
<dbReference type="InterPro" id="IPR010949">
    <property type="entry name" value="TonB_Hb/transfer/lactofer_rcpt"/>
</dbReference>
<protein>
    <submittedName>
        <fullName evidence="16">TonB-dependent hemin, ferrichrome receptor</fullName>
    </submittedName>
</protein>
<evidence type="ECO:0000256" key="5">
    <source>
        <dbReference type="ARBA" id="ARBA00022692"/>
    </source>
</evidence>
<feature type="region of interest" description="Disordered" evidence="13">
    <location>
        <begin position="264"/>
        <end position="291"/>
    </location>
</feature>
<dbReference type="InterPro" id="IPR037066">
    <property type="entry name" value="Plug_dom_sf"/>
</dbReference>
<dbReference type="Gene3D" id="2.40.170.20">
    <property type="entry name" value="TonB-dependent receptor, beta-barrel domain"/>
    <property type="match status" value="1"/>
</dbReference>
<dbReference type="InterPro" id="IPR039426">
    <property type="entry name" value="TonB-dep_rcpt-like"/>
</dbReference>
<keyword evidence="4 11" id="KW-1134">Transmembrane beta strand</keyword>
<dbReference type="Gene3D" id="2.170.130.10">
    <property type="entry name" value="TonB-dependent receptor, plug domain"/>
    <property type="match status" value="1"/>
</dbReference>
<keyword evidence="9 16" id="KW-0675">Receptor</keyword>
<reference evidence="16" key="1">
    <citation type="submission" date="2015-10" db="EMBL/GenBank/DDBJ databases">
        <authorList>
            <person name="Gilbert D.G."/>
        </authorList>
    </citation>
    <scope>NUCLEOTIDE SEQUENCE</scope>
    <source>
        <strain evidence="16">Phyl III-seqv23</strain>
    </source>
</reference>
<keyword evidence="3 11" id="KW-0813">Transport</keyword>
<dbReference type="NCBIfam" id="TIGR01786">
    <property type="entry name" value="TonB-hemlactrns"/>
    <property type="match status" value="1"/>
</dbReference>
<dbReference type="InterPro" id="IPR036942">
    <property type="entry name" value="Beta-barrel_TonB_sf"/>
</dbReference>
<keyword evidence="7 12" id="KW-0798">TonB box</keyword>
<dbReference type="PANTHER" id="PTHR30069:SF29">
    <property type="entry name" value="HEMOGLOBIN AND HEMOGLOBIN-HAPTOGLOBIN-BINDING PROTEIN 1-RELATED"/>
    <property type="match status" value="1"/>
</dbReference>
<accession>A0A0S4UC95</accession>
<evidence type="ECO:0000256" key="7">
    <source>
        <dbReference type="ARBA" id="ARBA00023077"/>
    </source>
</evidence>
<evidence type="ECO:0000256" key="11">
    <source>
        <dbReference type="PROSITE-ProRule" id="PRU01360"/>
    </source>
</evidence>
<gene>
    <name evidence="16" type="ORF">PSS4_v1_1200007</name>
</gene>
<comment type="subcellular location">
    <subcellularLocation>
        <location evidence="1 11">Cell outer membrane</location>
        <topology evidence="1 11">Multi-pass membrane protein</topology>
    </subcellularLocation>
</comment>
<dbReference type="PROSITE" id="PS52016">
    <property type="entry name" value="TONB_DEPENDENT_REC_3"/>
    <property type="match status" value="1"/>
</dbReference>
<evidence type="ECO:0000256" key="10">
    <source>
        <dbReference type="ARBA" id="ARBA00023237"/>
    </source>
</evidence>
<dbReference type="GO" id="GO:0009279">
    <property type="term" value="C:cell outer membrane"/>
    <property type="evidence" value="ECO:0007669"/>
    <property type="project" value="UniProtKB-SubCell"/>
</dbReference>
<dbReference type="InterPro" id="IPR011276">
    <property type="entry name" value="TonB_haem/Hb_rcpt"/>
</dbReference>
<keyword evidence="10 11" id="KW-0998">Cell outer membrane</keyword>
<dbReference type="NCBIfam" id="TIGR01785">
    <property type="entry name" value="TonB-hemin"/>
    <property type="match status" value="1"/>
</dbReference>
<dbReference type="InterPro" id="IPR012910">
    <property type="entry name" value="Plug_dom"/>
</dbReference>
<comment type="similarity">
    <text evidence="2 11 12">Belongs to the TonB-dependent receptor family.</text>
</comment>
<keyword evidence="6" id="KW-0732">Signal</keyword>
<evidence type="ECO:0000256" key="3">
    <source>
        <dbReference type="ARBA" id="ARBA00022448"/>
    </source>
</evidence>
<evidence type="ECO:0000259" key="15">
    <source>
        <dbReference type="Pfam" id="PF07715"/>
    </source>
</evidence>
<keyword evidence="8 11" id="KW-0472">Membrane</keyword>
<evidence type="ECO:0000256" key="1">
    <source>
        <dbReference type="ARBA" id="ARBA00004571"/>
    </source>
</evidence>
<feature type="domain" description="TonB-dependent receptor-like beta-barrel" evidence="14">
    <location>
        <begin position="330"/>
        <end position="737"/>
    </location>
</feature>
<evidence type="ECO:0000313" key="16">
    <source>
        <dbReference type="EMBL" id="CUV19823.1"/>
    </source>
</evidence>
<dbReference type="Pfam" id="PF00593">
    <property type="entry name" value="TonB_dep_Rec_b-barrel"/>
    <property type="match status" value="1"/>
</dbReference>
<proteinExistence type="inferred from homology"/>
<evidence type="ECO:0000256" key="8">
    <source>
        <dbReference type="ARBA" id="ARBA00023136"/>
    </source>
</evidence>
<evidence type="ECO:0000256" key="12">
    <source>
        <dbReference type="RuleBase" id="RU003357"/>
    </source>
</evidence>
<sequence length="777" mass="83008">MPLYLPRQGAPGVPARFRCTTDSAGGVRPPCRMAPIVTAAALLCAPAAGAEPSTPAYAPVLATRADLTLDPVIVTATRSRTALSRTPASVSVITDTDLEEQQADNIKEALRYEPGVTVRRSAFRPTSAASSGSAGGFGGNQGINIRGLDGNRILLMEDGIRLPAAFAYGPLNAGRGDYADMALLRSIEILRGPASSLYGSDGLTGAVNFLTKDPQDLLDVFGKASYFGLRSGYDSTDRSFGTTVSTALGGERFQGMLIADGRRGHAVDNQGSNSSAGAARTTPNPQDTDNTALLGKLVFKATARDTLKLTGESVRQRIDSDALSAITPTLRSLRSADRLESQRVSLDYDHADADNRWFQNAHALVYFRRAEIGQAQDEISVASQRSRNNHYRDHTFGLSSQLESNFRTGSLSHKLVYGADASFSRIDSDRSGTGPAASDNFVNKVFPDTGYALLGAFVQDEIRRGSLSVIPALRYDTYRLKPRNPGDPLYTGVQAGSSDGALSPKLALMYAFAPAATAYVQYARGFRTPTPDQVNNGFTSTAGSRVYYRSIGNPGLKPETSDTVEVGLRGKLDTTRGRIAYSVAAFAGRYRNFIDQVTVGGSITSPTNPLTYQYVNVSRAFIRGVEARGEWRLPAGVKLRAAAAYTRGTAEDAGGATTPLNSINPLQAVFGVRYEPGERWFAQTDMTWQMAKSPSTIRPPGTGATADFATPSSLVVDVAGGYRLNKHASLYLAVRNLLDRKVWNWSDVAGLGLAGSTALDAYTAPGRTFAATVKIEF</sequence>
<dbReference type="EMBL" id="LN899821">
    <property type="protein sequence ID" value="CUV19823.1"/>
    <property type="molecule type" value="Genomic_DNA"/>
</dbReference>
<evidence type="ECO:0000256" key="4">
    <source>
        <dbReference type="ARBA" id="ARBA00022452"/>
    </source>
</evidence>
<feature type="domain" description="TonB-dependent receptor plug" evidence="15">
    <location>
        <begin position="84"/>
        <end position="206"/>
    </location>
</feature>
<evidence type="ECO:0000256" key="13">
    <source>
        <dbReference type="SAM" id="MobiDB-lite"/>
    </source>
</evidence>
<dbReference type="SUPFAM" id="SSF56935">
    <property type="entry name" value="Porins"/>
    <property type="match status" value="1"/>
</dbReference>
<evidence type="ECO:0000256" key="6">
    <source>
        <dbReference type="ARBA" id="ARBA00022729"/>
    </source>
</evidence>
<dbReference type="GO" id="GO:0044718">
    <property type="term" value="P:siderophore transmembrane transport"/>
    <property type="evidence" value="ECO:0007669"/>
    <property type="project" value="TreeGrafter"/>
</dbReference>
<dbReference type="GO" id="GO:0015232">
    <property type="term" value="F:heme transmembrane transporter activity"/>
    <property type="evidence" value="ECO:0007669"/>
    <property type="project" value="InterPro"/>
</dbReference>
<evidence type="ECO:0000259" key="14">
    <source>
        <dbReference type="Pfam" id="PF00593"/>
    </source>
</evidence>
<organism evidence="16">
    <name type="scientific">Ralstonia solanacearum</name>
    <name type="common">Pseudomonas solanacearum</name>
    <dbReference type="NCBI Taxonomy" id="305"/>
    <lineage>
        <taxon>Bacteria</taxon>
        <taxon>Pseudomonadati</taxon>
        <taxon>Pseudomonadota</taxon>
        <taxon>Betaproteobacteria</taxon>
        <taxon>Burkholderiales</taxon>
        <taxon>Burkholderiaceae</taxon>
        <taxon>Ralstonia</taxon>
        <taxon>Ralstonia solanacearum species complex</taxon>
    </lineage>
</organism>
<keyword evidence="5 11" id="KW-0812">Transmembrane</keyword>
<dbReference type="AlphaFoldDB" id="A0A0S4UC95"/>
<dbReference type="CDD" id="cd01347">
    <property type="entry name" value="ligand_gated_channel"/>
    <property type="match status" value="1"/>
</dbReference>
<name>A0A0S4UC95_RALSL</name>
<evidence type="ECO:0000256" key="2">
    <source>
        <dbReference type="ARBA" id="ARBA00009810"/>
    </source>
</evidence>
<dbReference type="InterPro" id="IPR000531">
    <property type="entry name" value="Beta-barrel_TonB"/>
</dbReference>
<feature type="compositionally biased region" description="Polar residues" evidence="13">
    <location>
        <begin position="269"/>
        <end position="291"/>
    </location>
</feature>